<dbReference type="Proteomes" id="UP001148662">
    <property type="component" value="Unassembled WGS sequence"/>
</dbReference>
<organism evidence="1 2">
    <name type="scientific">Phlebia brevispora</name>
    <dbReference type="NCBI Taxonomy" id="194682"/>
    <lineage>
        <taxon>Eukaryota</taxon>
        <taxon>Fungi</taxon>
        <taxon>Dikarya</taxon>
        <taxon>Basidiomycota</taxon>
        <taxon>Agaricomycotina</taxon>
        <taxon>Agaricomycetes</taxon>
        <taxon>Polyporales</taxon>
        <taxon>Meruliaceae</taxon>
        <taxon>Phlebia</taxon>
    </lineage>
</organism>
<keyword evidence="2" id="KW-1185">Reference proteome</keyword>
<dbReference type="EMBL" id="JANHOG010000533">
    <property type="protein sequence ID" value="KAJ3553488.1"/>
    <property type="molecule type" value="Genomic_DNA"/>
</dbReference>
<protein>
    <submittedName>
        <fullName evidence="1">Uncharacterized protein</fullName>
    </submittedName>
</protein>
<sequence length="297" mass="33886">MDHHLFQYRKYTNGLKYSQNSPIFVAQIPPRDWAILYPSFLMLRSQFHRFRSLTLDPKEQSRAGKPPTDVCVAFWETTYKYVRGIIWNRPVCPQNKNEGGQICSLKLALELISEVYDTLGIAFDVTVDVFEVEDATTRVEALDDLLKEMTGVQTLHLRTVHVEDLVRNVLVEPLEIHPSSDDRQRTKKFHATLPLPSLAELNISQSRRDKVILYLTYWKNVRVCGLESIACTSAMWKEGTGSTANCTVRTRTNSFSSTEVQQVLLAATSSSVTQIPWDDLRLVYGLDRTVIAPAYEL</sequence>
<accession>A0ACC1T552</accession>
<reference evidence="1" key="1">
    <citation type="submission" date="2022-07" db="EMBL/GenBank/DDBJ databases">
        <title>Genome Sequence of Phlebia brevispora.</title>
        <authorList>
            <person name="Buettner E."/>
        </authorList>
    </citation>
    <scope>NUCLEOTIDE SEQUENCE</scope>
    <source>
        <strain evidence="1">MPL23</strain>
    </source>
</reference>
<evidence type="ECO:0000313" key="2">
    <source>
        <dbReference type="Proteomes" id="UP001148662"/>
    </source>
</evidence>
<comment type="caution">
    <text evidence="1">The sequence shown here is derived from an EMBL/GenBank/DDBJ whole genome shotgun (WGS) entry which is preliminary data.</text>
</comment>
<evidence type="ECO:0000313" key="1">
    <source>
        <dbReference type="EMBL" id="KAJ3553488.1"/>
    </source>
</evidence>
<proteinExistence type="predicted"/>
<gene>
    <name evidence="1" type="ORF">NM688_g3589</name>
</gene>
<name>A0ACC1T552_9APHY</name>